<proteinExistence type="predicted"/>
<dbReference type="RefSeq" id="WP_344440377.1">
    <property type="nucleotide sequence ID" value="NZ_BAAALF010000015.1"/>
</dbReference>
<organism evidence="2 3">
    <name type="scientific">Kitasatospora nipponensis</name>
    <dbReference type="NCBI Taxonomy" id="258049"/>
    <lineage>
        <taxon>Bacteria</taxon>
        <taxon>Bacillati</taxon>
        <taxon>Actinomycetota</taxon>
        <taxon>Actinomycetes</taxon>
        <taxon>Kitasatosporales</taxon>
        <taxon>Streptomycetaceae</taxon>
        <taxon>Kitasatospora</taxon>
    </lineage>
</organism>
<dbReference type="SUPFAM" id="SSF53187">
    <property type="entry name" value="Zn-dependent exopeptidases"/>
    <property type="match status" value="1"/>
</dbReference>
<evidence type="ECO:0000259" key="1">
    <source>
        <dbReference type="Pfam" id="PF00246"/>
    </source>
</evidence>
<accession>A0ABN1VZF6</accession>
<dbReference type="InterPro" id="IPR000834">
    <property type="entry name" value="Peptidase_M14"/>
</dbReference>
<gene>
    <name evidence="2" type="ORF">GCM10009665_14360</name>
</gene>
<reference evidence="2 3" key="1">
    <citation type="journal article" date="2019" name="Int. J. Syst. Evol. Microbiol.">
        <title>The Global Catalogue of Microorganisms (GCM) 10K type strain sequencing project: providing services to taxonomists for standard genome sequencing and annotation.</title>
        <authorList>
            <consortium name="The Broad Institute Genomics Platform"/>
            <consortium name="The Broad Institute Genome Sequencing Center for Infectious Disease"/>
            <person name="Wu L."/>
            <person name="Ma J."/>
        </authorList>
    </citation>
    <scope>NUCLEOTIDE SEQUENCE [LARGE SCALE GENOMIC DNA]</scope>
    <source>
        <strain evidence="2 3">JCM 13004</strain>
    </source>
</reference>
<sequence>MIPFDISTEAGRTAGVDDRYPVPGSVVAAAHRLVAARPRECRLRVVGASRGGRPLHLLSVGSGPHQVLVVAGAHANEPVGGATVVELAHRVLADPVRWAGVTWNLLLCVDPDAAALAAGRGGHPGELRGYFRDFYRQAPEDQPEWAPSVGVLPPESAALLSLIEELRPFLQCSLHGSEVGGTFLQSTRELPGLAESFSRSSAGLGIPVDAGPYDTFYWPSLGPGVYLMPPVPEVERSAPASWAVGTTTWHAPHRFGGTTVIVEVPHWTTERMADVTPIADPVAGLAAAADRMRLGVGLVEELLTVAGPHLPDGSDPLLRSLRASLTACAPLADDWDPRVPQPEAPPWPAMTAARQAGLEAWALRLPLRSAAMLRRVLAAGPSAVAAPRAELDRLIERWCAEYEAAFRPRWLPVARQVEQQINVVQAAVELARPA</sequence>
<evidence type="ECO:0000313" key="3">
    <source>
        <dbReference type="Proteomes" id="UP001500037"/>
    </source>
</evidence>
<dbReference type="EMBL" id="BAAALF010000015">
    <property type="protein sequence ID" value="GAA1225179.1"/>
    <property type="molecule type" value="Genomic_DNA"/>
</dbReference>
<name>A0ABN1VZF6_9ACTN</name>
<dbReference type="GO" id="GO:0004180">
    <property type="term" value="F:carboxypeptidase activity"/>
    <property type="evidence" value="ECO:0007669"/>
    <property type="project" value="UniProtKB-KW"/>
</dbReference>
<protein>
    <submittedName>
        <fullName evidence="2">M14 family zinc carboxypeptidase</fullName>
    </submittedName>
</protein>
<keyword evidence="2" id="KW-0378">Hydrolase</keyword>
<feature type="domain" description="Peptidase M14" evidence="1">
    <location>
        <begin position="29"/>
        <end position="93"/>
    </location>
</feature>
<keyword evidence="3" id="KW-1185">Reference proteome</keyword>
<comment type="caution">
    <text evidence="2">The sequence shown here is derived from an EMBL/GenBank/DDBJ whole genome shotgun (WGS) entry which is preliminary data.</text>
</comment>
<evidence type="ECO:0000313" key="2">
    <source>
        <dbReference type="EMBL" id="GAA1225179.1"/>
    </source>
</evidence>
<keyword evidence="2" id="KW-0645">Protease</keyword>
<dbReference type="Proteomes" id="UP001500037">
    <property type="component" value="Unassembled WGS sequence"/>
</dbReference>
<dbReference type="Gene3D" id="3.40.630.10">
    <property type="entry name" value="Zn peptidases"/>
    <property type="match status" value="1"/>
</dbReference>
<keyword evidence="2" id="KW-0121">Carboxypeptidase</keyword>
<dbReference type="Pfam" id="PF00246">
    <property type="entry name" value="Peptidase_M14"/>
    <property type="match status" value="1"/>
</dbReference>